<proteinExistence type="predicted"/>
<dbReference type="Proteomes" id="UP000289340">
    <property type="component" value="Chromosome 11"/>
</dbReference>
<reference evidence="1 2" key="1">
    <citation type="submission" date="2018-09" db="EMBL/GenBank/DDBJ databases">
        <title>A high-quality reference genome of wild soybean provides a powerful tool to mine soybean genomes.</title>
        <authorList>
            <person name="Xie M."/>
            <person name="Chung C.Y.L."/>
            <person name="Li M.-W."/>
            <person name="Wong F.-L."/>
            <person name="Chan T.-F."/>
            <person name="Lam H.-M."/>
        </authorList>
    </citation>
    <scope>NUCLEOTIDE SEQUENCE [LARGE SCALE GENOMIC DNA]</scope>
    <source>
        <strain evidence="2">cv. W05</strain>
        <tissue evidence="1">Hypocotyl of etiolated seedlings</tissue>
    </source>
</reference>
<evidence type="ECO:0000313" key="1">
    <source>
        <dbReference type="EMBL" id="RZB78445.1"/>
    </source>
</evidence>
<protein>
    <submittedName>
        <fullName evidence="1">Uncharacterized protein</fullName>
    </submittedName>
</protein>
<keyword evidence="2" id="KW-1185">Reference proteome</keyword>
<accession>A0A445HXA7</accession>
<organism evidence="1 2">
    <name type="scientific">Glycine soja</name>
    <name type="common">Wild soybean</name>
    <dbReference type="NCBI Taxonomy" id="3848"/>
    <lineage>
        <taxon>Eukaryota</taxon>
        <taxon>Viridiplantae</taxon>
        <taxon>Streptophyta</taxon>
        <taxon>Embryophyta</taxon>
        <taxon>Tracheophyta</taxon>
        <taxon>Spermatophyta</taxon>
        <taxon>Magnoliopsida</taxon>
        <taxon>eudicotyledons</taxon>
        <taxon>Gunneridae</taxon>
        <taxon>Pentapetalae</taxon>
        <taxon>rosids</taxon>
        <taxon>fabids</taxon>
        <taxon>Fabales</taxon>
        <taxon>Fabaceae</taxon>
        <taxon>Papilionoideae</taxon>
        <taxon>50 kb inversion clade</taxon>
        <taxon>NPAAA clade</taxon>
        <taxon>indigoferoid/millettioid clade</taxon>
        <taxon>Phaseoleae</taxon>
        <taxon>Glycine</taxon>
        <taxon>Glycine subgen. Soja</taxon>
    </lineage>
</organism>
<name>A0A445HXA7_GLYSO</name>
<gene>
    <name evidence="1" type="ORF">D0Y65_029037</name>
</gene>
<feature type="non-terminal residue" evidence="1">
    <location>
        <position position="1"/>
    </location>
</feature>
<comment type="caution">
    <text evidence="1">The sequence shown here is derived from an EMBL/GenBank/DDBJ whole genome shotgun (WGS) entry which is preliminary data.</text>
</comment>
<dbReference type="EMBL" id="QZWG01000011">
    <property type="protein sequence ID" value="RZB78445.1"/>
    <property type="molecule type" value="Genomic_DNA"/>
</dbReference>
<evidence type="ECO:0000313" key="2">
    <source>
        <dbReference type="Proteomes" id="UP000289340"/>
    </source>
</evidence>
<sequence length="87" mass="9416">EEITLFLIYLVNMNEQAAKKNDIVNAQNGMEKKVESVDYRSSAGQGQEEKNVQVKVIHQPHSTNTSGGVLAAAATTLQSAKDAISKK</sequence>
<dbReference type="AlphaFoldDB" id="A0A445HXA7"/>